<evidence type="ECO:0000313" key="2">
    <source>
        <dbReference type="EMBL" id="PWE15338.1"/>
    </source>
</evidence>
<proteinExistence type="predicted"/>
<dbReference type="PANTHER" id="PTHR33164">
    <property type="entry name" value="TRANSCRIPTIONAL REGULATOR, MARR FAMILY"/>
    <property type="match status" value="1"/>
</dbReference>
<reference evidence="2 4" key="2">
    <citation type="submission" date="2018-05" db="EMBL/GenBank/DDBJ databases">
        <authorList>
            <person name="Lanie J.A."/>
            <person name="Ng W.-L."/>
            <person name="Kazmierczak K.M."/>
            <person name="Andrzejewski T.M."/>
            <person name="Davidsen T.M."/>
            <person name="Wayne K.J."/>
            <person name="Tettelin H."/>
            <person name="Glass J.I."/>
            <person name="Rusch D."/>
            <person name="Podicherti R."/>
            <person name="Tsui H.-C.T."/>
            <person name="Winkler M.E."/>
        </authorList>
    </citation>
    <scope>NUCLEOTIDE SEQUENCE [LARGE SCALE GENOMIC DNA]</scope>
    <source>
        <strain evidence="2 4">YBY</strain>
    </source>
</reference>
<keyword evidence="5" id="KW-1185">Reference proteome</keyword>
<organism evidence="2 4">
    <name type="scientific">Alcaligenes faecalis</name>
    <dbReference type="NCBI Taxonomy" id="511"/>
    <lineage>
        <taxon>Bacteria</taxon>
        <taxon>Pseudomonadati</taxon>
        <taxon>Pseudomonadota</taxon>
        <taxon>Betaproteobacteria</taxon>
        <taxon>Burkholderiales</taxon>
        <taxon>Alcaligenaceae</taxon>
        <taxon>Alcaligenes</taxon>
    </lineage>
</organism>
<evidence type="ECO:0000259" key="1">
    <source>
        <dbReference type="PROSITE" id="PS50995"/>
    </source>
</evidence>
<dbReference type="Proteomes" id="UP001211866">
    <property type="component" value="Chromosome"/>
</dbReference>
<dbReference type="EMBL" id="QEXO01000001">
    <property type="protein sequence ID" value="PWE15338.1"/>
    <property type="molecule type" value="Genomic_DNA"/>
</dbReference>
<accession>A0A0M7H3Z6</accession>
<dbReference type="Proteomes" id="UP000245216">
    <property type="component" value="Unassembled WGS sequence"/>
</dbReference>
<dbReference type="KEGG" id="afa:UZ73_03945"/>
<protein>
    <submittedName>
        <fullName evidence="2">MarR family transcriptional regulator</fullName>
    </submittedName>
</protein>
<feature type="domain" description="HTH marR-type" evidence="1">
    <location>
        <begin position="26"/>
        <end position="159"/>
    </location>
</feature>
<dbReference type="SMART" id="SM00347">
    <property type="entry name" value="HTH_MARR"/>
    <property type="match status" value="1"/>
</dbReference>
<dbReference type="RefSeq" id="WP_042488446.1">
    <property type="nucleotide sequence ID" value="NZ_CAXOJJ010000005.1"/>
</dbReference>
<evidence type="ECO:0000313" key="3">
    <source>
        <dbReference type="EMBL" id="WBM37116.1"/>
    </source>
</evidence>
<evidence type="ECO:0000313" key="5">
    <source>
        <dbReference type="Proteomes" id="UP001211866"/>
    </source>
</evidence>
<dbReference type="GeneID" id="29368861"/>
<dbReference type="InterPro" id="IPR036390">
    <property type="entry name" value="WH_DNA-bd_sf"/>
</dbReference>
<sequence>MPNKQPLTTEWTEPEARDEVLSGHMQNDIVRMMLRQFDVYLEANKHLLAQAAGLSLNEYKALEFVLELKPLSPGKLAQLLDLSPSGTQALIARLESAGYLLRKPHPRDGRMTSLYPNQERCKRLIADMDLPAHHIMNATAHYNPKQLTALYDFLSKSLGHLRKDALERLKHKPN</sequence>
<dbReference type="GO" id="GO:0003700">
    <property type="term" value="F:DNA-binding transcription factor activity"/>
    <property type="evidence" value="ECO:0007669"/>
    <property type="project" value="InterPro"/>
</dbReference>
<dbReference type="Gene3D" id="1.10.10.10">
    <property type="entry name" value="Winged helix-like DNA-binding domain superfamily/Winged helix DNA-binding domain"/>
    <property type="match status" value="1"/>
</dbReference>
<reference evidence="2 4" key="1">
    <citation type="submission" date="2018-05" db="EMBL/GenBank/DDBJ databases">
        <title>Genome Sequence of an Efficient Indole-Degrading Bacterium, Alcaligenes sp.YBY.</title>
        <authorList>
            <person name="Yang B."/>
        </authorList>
    </citation>
    <scope>NUCLEOTIDE SEQUENCE [LARGE SCALE GENOMIC DNA]</scope>
    <source>
        <strain evidence="2 4">YBY</strain>
    </source>
</reference>
<dbReference type="InterPro" id="IPR036388">
    <property type="entry name" value="WH-like_DNA-bd_sf"/>
</dbReference>
<gene>
    <name evidence="2" type="ORF">DF183_00935</name>
    <name evidence="3" type="ORF">M2J83_15035</name>
</gene>
<dbReference type="InterPro" id="IPR000835">
    <property type="entry name" value="HTH_MarR-typ"/>
</dbReference>
<dbReference type="PANTHER" id="PTHR33164:SF106">
    <property type="entry name" value="TRANSCRIPTIONAL REGULATORY PROTEIN"/>
    <property type="match status" value="1"/>
</dbReference>
<reference evidence="3 5" key="3">
    <citation type="submission" date="2022-05" db="EMBL/GenBank/DDBJ databases">
        <title>Complete sequence of strain NY11312.</title>
        <authorList>
            <person name="Zhou D."/>
        </authorList>
    </citation>
    <scope>NUCLEOTIDE SEQUENCE [LARGE SCALE GENOMIC DNA]</scope>
    <source>
        <strain evidence="3 5">NY11312</strain>
    </source>
</reference>
<dbReference type="EMBL" id="CP096916">
    <property type="protein sequence ID" value="WBM37116.1"/>
    <property type="molecule type" value="Genomic_DNA"/>
</dbReference>
<name>A0A0M7H3Z6_ALCFA</name>
<dbReference type="PROSITE" id="PS50995">
    <property type="entry name" value="HTH_MARR_2"/>
    <property type="match status" value="1"/>
</dbReference>
<dbReference type="SUPFAM" id="SSF46785">
    <property type="entry name" value="Winged helix' DNA-binding domain"/>
    <property type="match status" value="1"/>
</dbReference>
<evidence type="ECO:0000313" key="4">
    <source>
        <dbReference type="Proteomes" id="UP000245216"/>
    </source>
</evidence>
<dbReference type="GO" id="GO:0006950">
    <property type="term" value="P:response to stress"/>
    <property type="evidence" value="ECO:0007669"/>
    <property type="project" value="TreeGrafter"/>
</dbReference>
<dbReference type="Pfam" id="PF12802">
    <property type="entry name" value="MarR_2"/>
    <property type="match status" value="1"/>
</dbReference>
<dbReference type="OrthoDB" id="117723at2"/>
<accession>A0A0S2JNQ0</accession>
<dbReference type="STRING" id="511.UZ73_03945"/>
<dbReference type="InterPro" id="IPR039422">
    <property type="entry name" value="MarR/SlyA-like"/>
</dbReference>
<dbReference type="AlphaFoldDB" id="A0A0M7H3Z6"/>